<dbReference type="EMBL" id="AWFB01000056">
    <property type="protein sequence ID" value="RAN31335.1"/>
    <property type="molecule type" value="Genomic_DNA"/>
</dbReference>
<proteinExistence type="predicted"/>
<organism evidence="1 2">
    <name type="scientific">Hyphomonas pacifica</name>
    <dbReference type="NCBI Taxonomy" id="1280941"/>
    <lineage>
        <taxon>Bacteria</taxon>
        <taxon>Pseudomonadati</taxon>
        <taxon>Pseudomonadota</taxon>
        <taxon>Alphaproteobacteria</taxon>
        <taxon>Hyphomonadales</taxon>
        <taxon>Hyphomonadaceae</taxon>
        <taxon>Hyphomonas</taxon>
    </lineage>
</organism>
<accession>A0A8B2PLN3</accession>
<dbReference type="Proteomes" id="UP000249123">
    <property type="component" value="Unassembled WGS sequence"/>
</dbReference>
<comment type="caution">
    <text evidence="1">The sequence shown here is derived from an EMBL/GenBank/DDBJ whole genome shotgun (WGS) entry which is preliminary data.</text>
</comment>
<evidence type="ECO:0000313" key="1">
    <source>
        <dbReference type="EMBL" id="RAN31335.1"/>
    </source>
</evidence>
<name>A0A8B2PLN3_9PROT</name>
<reference evidence="1 2" key="1">
    <citation type="submission" date="2013-04" db="EMBL/GenBank/DDBJ databases">
        <title>Hyphomonas sp. T24B3 Genome Sequencing.</title>
        <authorList>
            <person name="Lai Q."/>
            <person name="Shao Z."/>
        </authorList>
    </citation>
    <scope>NUCLEOTIDE SEQUENCE [LARGE SCALE GENOMIC DNA]</scope>
    <source>
        <strain evidence="1 2">T24B3</strain>
    </source>
</reference>
<protein>
    <submittedName>
        <fullName evidence="1">Uncharacterized protein</fullName>
    </submittedName>
</protein>
<dbReference type="AlphaFoldDB" id="A0A8B2PLN3"/>
<gene>
    <name evidence="1" type="ORF">HY3_04400</name>
</gene>
<evidence type="ECO:0000313" key="2">
    <source>
        <dbReference type="Proteomes" id="UP000249123"/>
    </source>
</evidence>
<keyword evidence="2" id="KW-1185">Reference proteome</keyword>
<sequence>MNKEYRLIHFNCARPFGEFNFDNEFVRVFIVDSATHFHGC</sequence>